<accession>A0A2P9AR99</accession>
<sequence length="360" mass="38790">MNVLVIGGGQAGLAAGYHLRNAGLTFLIVDAAARVGDSWRQRYASLTLFTPRQYSALPGLALGGNREQYPTRDEFADYLETYASTFSLPLRLGTRVVRLTRTGQCEFAALLDNGATIEASRVIIATGGFQVPLIPPISKGFGMAVKQLTADTYNAPSRVASGPVLVVGDGASGRDIAAELASFHPTMLATGKPRKLFPERILGKSVWWWLDLLGLLRAAPDSLIGRKMRKADAFPDRDRGIASLERLGVRMTPRLTEASGSVAIFQDGSTAEVSTVIWSVGYRDNSSWVQIPGATQGGAFLHVEGRSPVPGLYFVGRSWQRNRASALVMGVGRDAEIIVSQIMGQYEHAIAADGQAWRRA</sequence>
<dbReference type="SUPFAM" id="SSF51905">
    <property type="entry name" value="FAD/NAD(P)-binding domain"/>
    <property type="match status" value="2"/>
</dbReference>
<dbReference type="AlphaFoldDB" id="A0A2P9AR99"/>
<name>A0A2P9AR99_9HYPH</name>
<dbReference type="EC" id="1.-.-.-" evidence="2"/>
<dbReference type="PANTHER" id="PTHR43539:SF78">
    <property type="entry name" value="FLAVIN-CONTAINING MONOOXYGENASE"/>
    <property type="match status" value="1"/>
</dbReference>
<dbReference type="InterPro" id="IPR050982">
    <property type="entry name" value="Auxin_biosynth/cation_transpt"/>
</dbReference>
<dbReference type="GO" id="GO:0050660">
    <property type="term" value="F:flavin adenine dinucleotide binding"/>
    <property type="evidence" value="ECO:0007669"/>
    <property type="project" value="TreeGrafter"/>
</dbReference>
<dbReference type="SMR" id="A0A2P9AR99"/>
<proteinExistence type="predicted"/>
<evidence type="ECO:0000313" key="2">
    <source>
        <dbReference type="EMBL" id="SJM33688.1"/>
    </source>
</evidence>
<reference evidence="3" key="1">
    <citation type="submission" date="2016-12" db="EMBL/GenBank/DDBJ databases">
        <authorList>
            <person name="Brunel B."/>
        </authorList>
    </citation>
    <scope>NUCLEOTIDE SEQUENCE [LARGE SCALE GENOMIC DNA]</scope>
</reference>
<evidence type="ECO:0000313" key="3">
    <source>
        <dbReference type="Proteomes" id="UP000245698"/>
    </source>
</evidence>
<dbReference type="Gene3D" id="3.50.50.60">
    <property type="entry name" value="FAD/NAD(P)-binding domain"/>
    <property type="match status" value="1"/>
</dbReference>
<dbReference type="EMBL" id="FUIG01000044">
    <property type="protein sequence ID" value="SJM33688.1"/>
    <property type="molecule type" value="Genomic_DNA"/>
</dbReference>
<organism evidence="2 3">
    <name type="scientific">Mesorhizobium delmotii</name>
    <dbReference type="NCBI Taxonomy" id="1631247"/>
    <lineage>
        <taxon>Bacteria</taxon>
        <taxon>Pseudomonadati</taxon>
        <taxon>Pseudomonadota</taxon>
        <taxon>Alphaproteobacteria</taxon>
        <taxon>Hyphomicrobiales</taxon>
        <taxon>Phyllobacteriaceae</taxon>
        <taxon>Mesorhizobium</taxon>
    </lineage>
</organism>
<protein>
    <submittedName>
        <fullName evidence="2">Uncharacterized oxidoreductase CzcO-like</fullName>
        <ecNumber evidence="2">1.-.-.-</ecNumber>
    </submittedName>
</protein>
<gene>
    <name evidence="2" type="ORF">BQ8482_360089</name>
</gene>
<dbReference type="PRINTS" id="PR00368">
    <property type="entry name" value="FADPNR"/>
</dbReference>
<dbReference type="Pfam" id="PF13738">
    <property type="entry name" value="Pyr_redox_3"/>
    <property type="match status" value="1"/>
</dbReference>
<keyword evidence="3" id="KW-1185">Reference proteome</keyword>
<dbReference type="GO" id="GO:0004497">
    <property type="term" value="F:monooxygenase activity"/>
    <property type="evidence" value="ECO:0007669"/>
    <property type="project" value="TreeGrafter"/>
</dbReference>
<dbReference type="PRINTS" id="PR00469">
    <property type="entry name" value="PNDRDTASEII"/>
</dbReference>
<dbReference type="InterPro" id="IPR036188">
    <property type="entry name" value="FAD/NAD-bd_sf"/>
</dbReference>
<dbReference type="Proteomes" id="UP000245698">
    <property type="component" value="Unassembled WGS sequence"/>
</dbReference>
<keyword evidence="1 2" id="KW-0560">Oxidoreductase</keyword>
<dbReference type="PANTHER" id="PTHR43539">
    <property type="entry name" value="FLAVIN-BINDING MONOOXYGENASE-LIKE PROTEIN (AFU_ORTHOLOGUE AFUA_4G09220)"/>
    <property type="match status" value="1"/>
</dbReference>
<evidence type="ECO:0000256" key="1">
    <source>
        <dbReference type="ARBA" id="ARBA00023002"/>
    </source>
</evidence>